<protein>
    <recommendedName>
        <fullName evidence="3">Endonuclease/exonuclease/phosphatase domain-containing protein</fullName>
    </recommendedName>
</protein>
<proteinExistence type="predicted"/>
<reference evidence="1" key="2">
    <citation type="submission" date="2015-06" db="UniProtKB">
        <authorList>
            <consortium name="EnsemblPlants"/>
        </authorList>
    </citation>
    <scope>IDENTIFICATION</scope>
</reference>
<evidence type="ECO:0000313" key="1">
    <source>
        <dbReference type="EnsemblPlants" id="Bo00626s020.1"/>
    </source>
</evidence>
<keyword evidence="2" id="KW-1185">Reference proteome</keyword>
<accession>A0A0D2ZQ75</accession>
<dbReference type="InterPro" id="IPR036691">
    <property type="entry name" value="Endo/exonu/phosph_ase_sf"/>
</dbReference>
<organism evidence="1 2">
    <name type="scientific">Brassica oleracea var. oleracea</name>
    <dbReference type="NCBI Taxonomy" id="109376"/>
    <lineage>
        <taxon>Eukaryota</taxon>
        <taxon>Viridiplantae</taxon>
        <taxon>Streptophyta</taxon>
        <taxon>Embryophyta</taxon>
        <taxon>Tracheophyta</taxon>
        <taxon>Spermatophyta</taxon>
        <taxon>Magnoliopsida</taxon>
        <taxon>eudicotyledons</taxon>
        <taxon>Gunneridae</taxon>
        <taxon>Pentapetalae</taxon>
        <taxon>rosids</taxon>
        <taxon>malvids</taxon>
        <taxon>Brassicales</taxon>
        <taxon>Brassicaceae</taxon>
        <taxon>Brassiceae</taxon>
        <taxon>Brassica</taxon>
    </lineage>
</organism>
<dbReference type="PANTHER" id="PTHR35218">
    <property type="entry name" value="RNASE H DOMAIN-CONTAINING PROTEIN"/>
    <property type="match status" value="1"/>
</dbReference>
<dbReference type="PANTHER" id="PTHR35218:SF9">
    <property type="entry name" value="ENDONUCLEASE_EXONUCLEASE_PHOSPHATASE DOMAIN-CONTAINING PROTEIN"/>
    <property type="match status" value="1"/>
</dbReference>
<dbReference type="AlphaFoldDB" id="A0A0D2ZQ75"/>
<dbReference type="Gramene" id="Bo00626s020.1">
    <property type="protein sequence ID" value="Bo00626s020.1"/>
    <property type="gene ID" value="Bo00626s020"/>
</dbReference>
<dbReference type="SUPFAM" id="SSF56219">
    <property type="entry name" value="DNase I-like"/>
    <property type="match status" value="1"/>
</dbReference>
<reference evidence="1" key="1">
    <citation type="journal article" date="2014" name="Genome Biol.">
        <title>Transcriptome and methylome profiling reveals relics of genome dominance in the mesopolyploid Brassica oleracea.</title>
        <authorList>
            <person name="Parkin I.A."/>
            <person name="Koh C."/>
            <person name="Tang H."/>
            <person name="Robinson S.J."/>
            <person name="Kagale S."/>
            <person name="Clarke W.E."/>
            <person name="Town C.D."/>
            <person name="Nixon J."/>
            <person name="Krishnakumar V."/>
            <person name="Bidwell S.L."/>
            <person name="Denoeud F."/>
            <person name="Belcram H."/>
            <person name="Links M.G."/>
            <person name="Just J."/>
            <person name="Clarke C."/>
            <person name="Bender T."/>
            <person name="Huebert T."/>
            <person name="Mason A.S."/>
            <person name="Pires J.C."/>
            <person name="Barker G."/>
            <person name="Moore J."/>
            <person name="Walley P.G."/>
            <person name="Manoli S."/>
            <person name="Batley J."/>
            <person name="Edwards D."/>
            <person name="Nelson M.N."/>
            <person name="Wang X."/>
            <person name="Paterson A.H."/>
            <person name="King G."/>
            <person name="Bancroft I."/>
            <person name="Chalhoub B."/>
            <person name="Sharpe A.G."/>
        </authorList>
    </citation>
    <scope>NUCLEOTIDE SEQUENCE [LARGE SCALE GENOMIC DNA]</scope>
    <source>
        <strain evidence="1">cv. TO1000</strain>
    </source>
</reference>
<dbReference type="EnsemblPlants" id="Bo00626s020.1">
    <property type="protein sequence ID" value="Bo00626s020.1"/>
    <property type="gene ID" value="Bo00626s020"/>
</dbReference>
<dbReference type="HOGENOM" id="CLU_2815982_0_0_1"/>
<name>A0A0D2ZQ75_BRAOL</name>
<dbReference type="eggNOG" id="KOG1075">
    <property type="taxonomic scope" value="Eukaryota"/>
</dbReference>
<dbReference type="Proteomes" id="UP000032141">
    <property type="component" value="Unassembled WGS sequence"/>
</dbReference>
<evidence type="ECO:0008006" key="3">
    <source>
        <dbReference type="Google" id="ProtNLM"/>
    </source>
</evidence>
<evidence type="ECO:0000313" key="2">
    <source>
        <dbReference type="Proteomes" id="UP000032141"/>
    </source>
</evidence>
<sequence length="67" mass="7691">MKTLRWNCRGIGSDLTVRHLKEMCQRHRPGLVFLTETKNRRLLLQNIHADLGFDQLFTVDLLGLSGG</sequence>
<dbReference type="Gene3D" id="3.60.10.10">
    <property type="entry name" value="Endonuclease/exonuclease/phosphatase"/>
    <property type="match status" value="1"/>
</dbReference>